<organism evidence="1 2">
    <name type="scientific">Microthyrium microscopicum</name>
    <dbReference type="NCBI Taxonomy" id="703497"/>
    <lineage>
        <taxon>Eukaryota</taxon>
        <taxon>Fungi</taxon>
        <taxon>Dikarya</taxon>
        <taxon>Ascomycota</taxon>
        <taxon>Pezizomycotina</taxon>
        <taxon>Dothideomycetes</taxon>
        <taxon>Dothideomycetes incertae sedis</taxon>
        <taxon>Microthyriales</taxon>
        <taxon>Microthyriaceae</taxon>
        <taxon>Microthyrium</taxon>
    </lineage>
</organism>
<gene>
    <name evidence="1" type="ORF">BT63DRAFT_429812</name>
</gene>
<keyword evidence="2" id="KW-1185">Reference proteome</keyword>
<reference evidence="1" key="1">
    <citation type="journal article" date="2020" name="Stud. Mycol.">
        <title>101 Dothideomycetes genomes: a test case for predicting lifestyles and emergence of pathogens.</title>
        <authorList>
            <person name="Haridas S."/>
            <person name="Albert R."/>
            <person name="Binder M."/>
            <person name="Bloem J."/>
            <person name="Labutti K."/>
            <person name="Salamov A."/>
            <person name="Andreopoulos B."/>
            <person name="Baker S."/>
            <person name="Barry K."/>
            <person name="Bills G."/>
            <person name="Bluhm B."/>
            <person name="Cannon C."/>
            <person name="Castanera R."/>
            <person name="Culley D."/>
            <person name="Daum C."/>
            <person name="Ezra D."/>
            <person name="Gonzalez J."/>
            <person name="Henrissat B."/>
            <person name="Kuo A."/>
            <person name="Liang C."/>
            <person name="Lipzen A."/>
            <person name="Lutzoni F."/>
            <person name="Magnuson J."/>
            <person name="Mondo S."/>
            <person name="Nolan M."/>
            <person name="Ohm R."/>
            <person name="Pangilinan J."/>
            <person name="Park H.-J."/>
            <person name="Ramirez L."/>
            <person name="Alfaro M."/>
            <person name="Sun H."/>
            <person name="Tritt A."/>
            <person name="Yoshinaga Y."/>
            <person name="Zwiers L.-H."/>
            <person name="Turgeon B."/>
            <person name="Goodwin S."/>
            <person name="Spatafora J."/>
            <person name="Crous P."/>
            <person name="Grigoriev I."/>
        </authorList>
    </citation>
    <scope>NUCLEOTIDE SEQUENCE</scope>
    <source>
        <strain evidence="1">CBS 115976</strain>
    </source>
</reference>
<dbReference type="AlphaFoldDB" id="A0A6A6TY96"/>
<evidence type="ECO:0000313" key="1">
    <source>
        <dbReference type="EMBL" id="KAF2664311.1"/>
    </source>
</evidence>
<protein>
    <submittedName>
        <fullName evidence="1">Uncharacterized protein</fullName>
    </submittedName>
</protein>
<dbReference type="EMBL" id="MU004243">
    <property type="protein sequence ID" value="KAF2664311.1"/>
    <property type="molecule type" value="Genomic_DNA"/>
</dbReference>
<name>A0A6A6TY96_9PEZI</name>
<accession>A0A6A6TY96</accession>
<dbReference type="PROSITE" id="PS51257">
    <property type="entry name" value="PROKAR_LIPOPROTEIN"/>
    <property type="match status" value="1"/>
</dbReference>
<evidence type="ECO:0000313" key="2">
    <source>
        <dbReference type="Proteomes" id="UP000799302"/>
    </source>
</evidence>
<proteinExistence type="predicted"/>
<dbReference type="Proteomes" id="UP000799302">
    <property type="component" value="Unassembled WGS sequence"/>
</dbReference>
<sequence length="79" mass="8984">MGWLKSLPYQLHPALASCHQSLELVVLSIQTVNDHLFDANKCIVYASQLSLQAQSVAVYKITTHVWLNWDYFSYASNRG</sequence>